<dbReference type="InterPro" id="IPR000008">
    <property type="entry name" value="C2_dom"/>
</dbReference>
<feature type="compositionally biased region" description="Low complexity" evidence="3">
    <location>
        <begin position="64"/>
        <end position="98"/>
    </location>
</feature>
<dbReference type="PANTHER" id="PTHR46436:SF2">
    <property type="entry name" value="CHROMOSOME UNDETERMINED SCAFFOLD_119, WHOLE GENOME SHOTGUN SEQUENCE"/>
    <property type="match status" value="1"/>
</dbReference>
<feature type="compositionally biased region" description="Acidic residues" evidence="3">
    <location>
        <begin position="1641"/>
        <end position="1650"/>
    </location>
</feature>
<feature type="region of interest" description="Disordered" evidence="3">
    <location>
        <begin position="2324"/>
        <end position="2349"/>
    </location>
</feature>
<feature type="region of interest" description="Disordered" evidence="3">
    <location>
        <begin position="64"/>
        <end position="100"/>
    </location>
</feature>
<feature type="compositionally biased region" description="Low complexity" evidence="3">
    <location>
        <begin position="1673"/>
        <end position="1682"/>
    </location>
</feature>
<keyword evidence="6" id="KW-1185">Reference proteome</keyword>
<reference evidence="5" key="1">
    <citation type="submission" date="2013-10" db="EMBL/GenBank/DDBJ databases">
        <title>Genomic analysis of the causative agents of coccidiosis in chickens.</title>
        <authorList>
            <person name="Reid A.J."/>
            <person name="Blake D."/>
            <person name="Billington K."/>
            <person name="Browne H."/>
            <person name="Dunn M."/>
            <person name="Hung S."/>
            <person name="Kawahara F."/>
            <person name="Miranda-Saavedra D."/>
            <person name="Mourier T."/>
            <person name="Nagra H."/>
            <person name="Otto T.D."/>
            <person name="Rawlings N."/>
            <person name="Sanchez A."/>
            <person name="Sanders M."/>
            <person name="Subramaniam C."/>
            <person name="Tay Y."/>
            <person name="Dear P."/>
            <person name="Doerig C."/>
            <person name="Gruber A."/>
            <person name="Parkinson J."/>
            <person name="Shirley M."/>
            <person name="Wan K.L."/>
            <person name="Berriman M."/>
            <person name="Tomley F."/>
            <person name="Pain A."/>
        </authorList>
    </citation>
    <scope>NUCLEOTIDE SEQUENCE [LARGE SCALE GENOMIC DNA]</scope>
    <source>
        <strain evidence="5">Houghton</strain>
    </source>
</reference>
<dbReference type="EMBL" id="HG713120">
    <property type="protein sequence ID" value="CDJ52370.1"/>
    <property type="molecule type" value="Genomic_DNA"/>
</dbReference>
<feature type="compositionally biased region" description="Basic and acidic residues" evidence="3">
    <location>
        <begin position="19"/>
        <end position="30"/>
    </location>
</feature>
<dbReference type="InterPro" id="IPR052299">
    <property type="entry name" value="CEP76"/>
</dbReference>
<dbReference type="SUPFAM" id="SSF54001">
    <property type="entry name" value="Cysteine proteinases"/>
    <property type="match status" value="1"/>
</dbReference>
<keyword evidence="2" id="KW-0963">Cytoplasm</keyword>
<dbReference type="SMART" id="SM00239">
    <property type="entry name" value="C2"/>
    <property type="match status" value="1"/>
</dbReference>
<dbReference type="InterPro" id="IPR035892">
    <property type="entry name" value="C2_domain_sf"/>
</dbReference>
<dbReference type="OrthoDB" id="5527234at2759"/>
<dbReference type="Pfam" id="PF24656">
    <property type="entry name" value="CEPT76_peptidase"/>
    <property type="match status" value="1"/>
</dbReference>
<feature type="region of interest" description="Disordered" evidence="3">
    <location>
        <begin position="19"/>
        <end position="46"/>
    </location>
</feature>
<name>U6LX44_9EIME</name>
<dbReference type="SUPFAM" id="SSF49562">
    <property type="entry name" value="C2 domain (Calcium/lipid-binding domain, CaLB)"/>
    <property type="match status" value="1"/>
</dbReference>
<dbReference type="Proteomes" id="UP000030750">
    <property type="component" value="Unassembled WGS sequence"/>
</dbReference>
<feature type="region of interest" description="Disordered" evidence="3">
    <location>
        <begin position="2008"/>
        <end position="2080"/>
    </location>
</feature>
<comment type="subcellular location">
    <subcellularLocation>
        <location evidence="1">Cytoplasm</location>
        <location evidence="1">Cytoskeleton</location>
    </subcellularLocation>
</comment>
<feature type="compositionally biased region" description="Low complexity" evidence="3">
    <location>
        <begin position="2037"/>
        <end position="2052"/>
    </location>
</feature>
<feature type="region of interest" description="Disordered" evidence="3">
    <location>
        <begin position="1277"/>
        <end position="1329"/>
    </location>
</feature>
<reference evidence="5" key="2">
    <citation type="submission" date="2013-10" db="EMBL/GenBank/DDBJ databases">
        <authorList>
            <person name="Aslett M."/>
        </authorList>
    </citation>
    <scope>NUCLEOTIDE SEQUENCE [LARGE SCALE GENOMIC DNA]</scope>
    <source>
        <strain evidence="5">Houghton</strain>
    </source>
</reference>
<feature type="compositionally biased region" description="Basic and acidic residues" evidence="3">
    <location>
        <begin position="1302"/>
        <end position="1312"/>
    </location>
</feature>
<evidence type="ECO:0000256" key="3">
    <source>
        <dbReference type="SAM" id="MobiDB-lite"/>
    </source>
</evidence>
<feature type="compositionally biased region" description="Polar residues" evidence="3">
    <location>
        <begin position="1497"/>
        <end position="1507"/>
    </location>
</feature>
<evidence type="ECO:0000313" key="6">
    <source>
        <dbReference type="Proteomes" id="UP000030750"/>
    </source>
</evidence>
<dbReference type="Pfam" id="PF00168">
    <property type="entry name" value="C2"/>
    <property type="match status" value="1"/>
</dbReference>
<dbReference type="CDD" id="cd00030">
    <property type="entry name" value="C2"/>
    <property type="match status" value="1"/>
</dbReference>
<feature type="compositionally biased region" description="Basic residues" evidence="3">
    <location>
        <begin position="1866"/>
        <end position="1875"/>
    </location>
</feature>
<feature type="region of interest" description="Disordered" evidence="3">
    <location>
        <begin position="1932"/>
        <end position="1956"/>
    </location>
</feature>
<feature type="compositionally biased region" description="Polar residues" evidence="3">
    <location>
        <begin position="2509"/>
        <end position="2520"/>
    </location>
</feature>
<evidence type="ECO:0000256" key="2">
    <source>
        <dbReference type="ARBA" id="ARBA00023212"/>
    </source>
</evidence>
<feature type="region of interest" description="Disordered" evidence="3">
    <location>
        <begin position="1556"/>
        <end position="1717"/>
    </location>
</feature>
<feature type="compositionally biased region" description="Polar residues" evidence="3">
    <location>
        <begin position="2053"/>
        <end position="2063"/>
    </location>
</feature>
<feature type="region of interest" description="Disordered" evidence="3">
    <location>
        <begin position="2471"/>
        <end position="2520"/>
    </location>
</feature>
<dbReference type="PROSITE" id="PS50004">
    <property type="entry name" value="C2"/>
    <property type="match status" value="1"/>
</dbReference>
<sequence>MDPDQEDISQLRVAAKRNLNEEILGDKISEPEEGDEGVEDEPKGVQLFDYDAYGRKIGRQRYEATFGSSSESSSSEASSSSESSSSTSSSSSESSGTFEFDDEDFEEIDRLRRDRRSKELDPMDRRRMWESSFFINSFMNLETKEQYFFYSITFGHVNRKRVIRGSLRRRFLFTPGYRLGPGEYRPLAAPLVVWPLKVFLLPYNQLHNFCITVEQWQISDFSFNSLYATARLTLKEIIDMEPEFQLLLKRKLPGSKRSYEVHKMRVSLQLNEVFDVDMVFDSWWFLPDKKMPPKLQHHAKALSLNVPIQGRSMQRSVARTHTSKNNYWSYAGFFSFRGTLPSLSNQYIVVTVACQFERQWYRPPLQLGVCIMSLKSVTTYPLFRGVVKKLTTNPSKFQQGEIIGNIRCFVRSVGVLGYENVPFRPMQTVAGTALVTQLNLKEQYLVVRVFKCENLPVANAESFSSNPMVKVKWDGMVNSGARRENTLRPVFNQSFYFPVRLLDPRERTSPLFRKFTLPLDLFAKGALSFEVWDSDDTTSDFLGGADISLHLLWKEGQRDTRSLAVGVEESDEKTRLPDGRPAEFANRDESDYSGFGDTVLQEDDRIVVPPYEWPYETLVLKRVLELKGSTLPQLSGDRSLLWCEVFFIPPMPEDVEMPPQPVVKNSNDIWMQVERRWNKDFRRWQKMYLQWFPEAPKDRRFVSVAEHSQSRLFFPLPSFVVPIAVPAQLAVEGELLHWLSNIAYLFSPKQLRDGDFQRWQSPASLLTTRRGGVNDHAVLLCSCLLGLEYDAYVCKGTIDGYSTDHAWVMTRHAGGWVVFWEPTNRKRYCLPYRWGYPSKGPPEMFKPKESLEEAAEKYWEGTYLEEWFAWIESQAAAAADAARMAAEGATIPDSEIWGEDVVPDERLDPAVVIEEGGLVPDTNAPARTKRVAEKVDKAELRKMMQEQLDKLPITPAKDLLKPDSTLSYVPYSSIEVVFNNFQLWGNLQNLHPACITYDLEDLWKWRPLLTEPADPIETDIVIATPIRDKKCQLLADDLVGNVLEHIRMQRIKNGNDVSFEHREEMLSKLTFYLDLLEFRLHLDEAHNPGPPANHIGWSSFPEEMADADASVRADYDFFDAVQATSAPNSGDGVEPDPVIQGALQMMGDGYNEFQDIFTNDPPPGGFYDPYAVTGEGIFVAPEDAAHLGGQQGGYLHLQTTTTPSGPPVYQVPLNPVDAATAAMVNYDAEQRRAEQEEAKLVKGYMAGGGHTGWLNGVKKGGGGDHVAPSGLRFSVEPQIASGVPRRSSSSSSFESSAMTNNTKERKTTESRSKGSASRTKRKVNSKRTKLRALQRMLQQAAAEGFRMLQVAKKQQRAGKATAENRSFFAGTTAAAAAAAVAAPSNSNHCGAAASPAPVAADFPKEPMPKPQKGGVSVEKVAGEDTSTQLLQSLAQCSQELAKELNEHIRNSGGHSFPACKTTLLSRGKRRGMLRWRRSIASVRKQKRDEKQRQQCQSPMPSAGSTQLPHRHAGGTRNLFESAFMGNDMNDERRRAQLRLKEDLRRKVYEQMEARAATLQAQQAHPAATGVGASAGNTGHAATRQSRFFKMDFDSDPPSSHRSYDTASECESSDSAPTEAYVSPSSSSRSSSRRSSSRTSSSEDELGEELLNDQTDKEPGKQIRATSGSKEPSRSSSIATTETAARRAREESGSDVSTGSAGSDQTSFGLFTKPSGREEKEAGFQWLAGYEAEQRNRQLEATLRRRKPHVAVAMADPEERRPLEQQQQQQQQQQPKQHRWEEAGDFHHAMKNMAQNHSPPIVHSTHDRRSVLGPPEGAADLEAQRAQSFTSEKGTLDSLPDSDHCEASAACQPDHEFPLLVSPPLKNLKRNNRSRRNNGNGDTSRGPSNCESIAALIKSLAPAASAKNIQLRTKEADKKKEAAEMIELTKTERRRTDEYQPVPTEQEGEGEKDALPSMATGGLKGGISARMQQAYAASLQRARRSLLSGNIRYAVANRLSSKKTEGLANATFSSDAGPTNRNADLAPPPTDSEALPRGNTDSRGGSSSNSGNSQAAVMSPSGTSDFKKPAAVLSSSRRGGAPGEAIGAFAGATEKRAFANTKEHGMMLDIDYDQANQNWNTTRNTTSGPPPAPEGMVYNPLTGVNEYNYAVTTTGGQPYGNMALGAIQQITPVAPVPAYQGRVADARLHGAYRYNAATGQHEMVDGGGADPIRQFGLTDFINQGPRPNVKADGLPEGFDMNYARQQYEAGVPAGRDPIAAGGERALDAVQLEAEAKLLDLDPYGDLLEPPKLPAKEYANFDGGVDLEKMGLATGGQTRKVIKKAEGTEPAAQKEAGDASSDVPEASLGNSLDEPRVPLEWKMPVSSGSYAVEQVAKWNWYYRMEQIYYLWQQNVFPVKPNHVFCGFPIHLATSDSTEIRSYLGGSRRLRRLLDMPVDNITYVVTGKCYPLMGGVISTWLFFGAQVPLASSQERKSHMTRIRRPPHTKQRRKPPPDAAAGSQAPEHPDEAGSSTSKGGQPPA</sequence>
<feature type="compositionally biased region" description="Basic residues" evidence="3">
    <location>
        <begin position="2475"/>
        <end position="2490"/>
    </location>
</feature>
<feature type="compositionally biased region" description="Low complexity" evidence="3">
    <location>
        <begin position="1764"/>
        <end position="1773"/>
    </location>
</feature>
<dbReference type="InterPro" id="IPR056290">
    <property type="entry name" value="CEPT76/DRC7_peptidase-like_dom"/>
</dbReference>
<organism evidence="5 6">
    <name type="scientific">Eimeria brunetti</name>
    <dbReference type="NCBI Taxonomy" id="51314"/>
    <lineage>
        <taxon>Eukaryota</taxon>
        <taxon>Sar</taxon>
        <taxon>Alveolata</taxon>
        <taxon>Apicomplexa</taxon>
        <taxon>Conoidasida</taxon>
        <taxon>Coccidia</taxon>
        <taxon>Eucoccidiorida</taxon>
        <taxon>Eimeriorina</taxon>
        <taxon>Eimeriidae</taxon>
        <taxon>Eimeria</taxon>
    </lineage>
</organism>
<feature type="domain" description="C2" evidence="4">
    <location>
        <begin position="425"/>
        <end position="563"/>
    </location>
</feature>
<dbReference type="InterPro" id="IPR038765">
    <property type="entry name" value="Papain-like_cys_pep_sf"/>
</dbReference>
<feature type="compositionally biased region" description="Basic residues" evidence="3">
    <location>
        <begin position="1318"/>
        <end position="1329"/>
    </location>
</feature>
<feature type="region of interest" description="Disordered" evidence="3">
    <location>
        <begin position="1795"/>
        <end position="1888"/>
    </location>
</feature>
<feature type="region of interest" description="Disordered" evidence="3">
    <location>
        <begin position="1481"/>
        <end position="1512"/>
    </location>
</feature>
<feature type="compositionally biased region" description="Polar residues" evidence="3">
    <location>
        <begin position="1693"/>
        <end position="1708"/>
    </location>
</feature>
<feature type="compositionally biased region" description="Polar residues" evidence="3">
    <location>
        <begin position="1596"/>
        <end position="1615"/>
    </location>
</feature>
<evidence type="ECO:0000313" key="5">
    <source>
        <dbReference type="EMBL" id="CDJ52370.1"/>
    </source>
</evidence>
<feature type="region of interest" description="Disordered" evidence="3">
    <location>
        <begin position="1753"/>
        <end position="1779"/>
    </location>
</feature>
<dbReference type="Gene3D" id="2.60.40.150">
    <property type="entry name" value="C2 domain"/>
    <property type="match status" value="1"/>
</dbReference>
<proteinExistence type="predicted"/>
<protein>
    <submittedName>
        <fullName evidence="5">C2 domain-containing protein, putative</fullName>
    </submittedName>
</protein>
<evidence type="ECO:0000256" key="1">
    <source>
        <dbReference type="ARBA" id="ARBA00004245"/>
    </source>
</evidence>
<feature type="compositionally biased region" description="Low complexity" evidence="3">
    <location>
        <begin position="1287"/>
        <end position="1296"/>
    </location>
</feature>
<gene>
    <name evidence="5" type="ORF">EBH_0003570</name>
</gene>
<dbReference type="PANTHER" id="PTHR46436">
    <property type="entry name" value="CENTROSOMAL PROTEIN OF 76 KDA"/>
    <property type="match status" value="1"/>
</dbReference>
<dbReference type="GO" id="GO:0005856">
    <property type="term" value="C:cytoskeleton"/>
    <property type="evidence" value="ECO:0007669"/>
    <property type="project" value="UniProtKB-SubCell"/>
</dbReference>
<keyword evidence="2" id="KW-0206">Cytoskeleton</keyword>
<evidence type="ECO:0000259" key="4">
    <source>
        <dbReference type="PROSITE" id="PS50004"/>
    </source>
</evidence>
<dbReference type="VEuPathDB" id="ToxoDB:EBH_0003570"/>
<feature type="compositionally biased region" description="Polar residues" evidence="3">
    <location>
        <begin position="2009"/>
        <end position="2021"/>
    </location>
</feature>
<accession>U6LX44</accession>